<keyword evidence="2" id="KW-0479">Metal-binding</keyword>
<dbReference type="KEGG" id="ptaw:DW352_16280"/>
<dbReference type="Pfam" id="PF00111">
    <property type="entry name" value="Fer2"/>
    <property type="match status" value="1"/>
</dbReference>
<dbReference type="RefSeq" id="WP_115692324.1">
    <property type="nucleotide sequence ID" value="NZ_CP031417.1"/>
</dbReference>
<dbReference type="EMBL" id="CP031417">
    <property type="protein sequence ID" value="AXK81945.1"/>
    <property type="molecule type" value="Genomic_DNA"/>
</dbReference>
<evidence type="ECO:0000256" key="3">
    <source>
        <dbReference type="ARBA" id="ARBA00023002"/>
    </source>
</evidence>
<dbReference type="InterPro" id="IPR001041">
    <property type="entry name" value="2Fe-2S_ferredoxin-type"/>
</dbReference>
<dbReference type="Gene3D" id="1.10.150.120">
    <property type="entry name" value="[2Fe-2S]-binding domain"/>
    <property type="match status" value="1"/>
</dbReference>
<dbReference type="GO" id="GO:0016491">
    <property type="term" value="F:oxidoreductase activity"/>
    <property type="evidence" value="ECO:0007669"/>
    <property type="project" value="UniProtKB-KW"/>
</dbReference>
<evidence type="ECO:0000259" key="6">
    <source>
        <dbReference type="PROSITE" id="PS51085"/>
    </source>
</evidence>
<keyword evidence="3" id="KW-0560">Oxidoreductase</keyword>
<dbReference type="PANTHER" id="PTHR44379:SF6">
    <property type="entry name" value="BLR6046 PROTEIN"/>
    <property type="match status" value="1"/>
</dbReference>
<dbReference type="InterPro" id="IPR006058">
    <property type="entry name" value="2Fe2S_fd_BS"/>
</dbReference>
<keyword evidence="4" id="KW-0408">Iron</keyword>
<dbReference type="PROSITE" id="PS00197">
    <property type="entry name" value="2FE2S_FER_1"/>
    <property type="match status" value="1"/>
</dbReference>
<dbReference type="GO" id="GO:0051537">
    <property type="term" value="F:2 iron, 2 sulfur cluster binding"/>
    <property type="evidence" value="ECO:0007669"/>
    <property type="project" value="UniProtKB-KW"/>
</dbReference>
<name>A0A345ZYE8_9HYPH</name>
<dbReference type="InterPro" id="IPR036010">
    <property type="entry name" value="2Fe-2S_ferredoxin-like_sf"/>
</dbReference>
<evidence type="ECO:0000256" key="1">
    <source>
        <dbReference type="ARBA" id="ARBA00022714"/>
    </source>
</evidence>
<evidence type="ECO:0000256" key="2">
    <source>
        <dbReference type="ARBA" id="ARBA00022723"/>
    </source>
</evidence>
<evidence type="ECO:0000313" key="7">
    <source>
        <dbReference type="EMBL" id="AXK81945.1"/>
    </source>
</evidence>
<sequence length="154" mass="16480">MPKMDLTVNGTTHAIEADPDMPLLYALRDDLGLNNPHFGCGLAQCGACTVWLDGQPTRSCITPLSAVGNAKITTLAGLGTPEKPHPIQAAYVEEQVPQCGYCINGWLMTAAAFLRDKKKPTEAEIKEALTGLKCRCGTHISILKAVKRAAEMMG</sequence>
<protein>
    <submittedName>
        <fullName evidence="7">(2Fe-2S)-binding protein</fullName>
    </submittedName>
</protein>
<evidence type="ECO:0000256" key="5">
    <source>
        <dbReference type="ARBA" id="ARBA00023014"/>
    </source>
</evidence>
<proteinExistence type="predicted"/>
<dbReference type="Pfam" id="PF01799">
    <property type="entry name" value="Fer2_2"/>
    <property type="match status" value="1"/>
</dbReference>
<keyword evidence="8" id="KW-1185">Reference proteome</keyword>
<gene>
    <name evidence="7" type="ORF">DW352_16280</name>
</gene>
<dbReference type="InterPro" id="IPR002888">
    <property type="entry name" value="2Fe-2S-bd"/>
</dbReference>
<dbReference type="SUPFAM" id="SSF47741">
    <property type="entry name" value="CO dehydrogenase ISP C-domain like"/>
    <property type="match status" value="1"/>
</dbReference>
<organism evidence="7 8">
    <name type="scientific">Pseudolabrys taiwanensis</name>
    <dbReference type="NCBI Taxonomy" id="331696"/>
    <lineage>
        <taxon>Bacteria</taxon>
        <taxon>Pseudomonadati</taxon>
        <taxon>Pseudomonadota</taxon>
        <taxon>Alphaproteobacteria</taxon>
        <taxon>Hyphomicrobiales</taxon>
        <taxon>Xanthobacteraceae</taxon>
        <taxon>Pseudolabrys</taxon>
    </lineage>
</organism>
<dbReference type="SUPFAM" id="SSF54292">
    <property type="entry name" value="2Fe-2S ferredoxin-like"/>
    <property type="match status" value="1"/>
</dbReference>
<dbReference type="GO" id="GO:0046872">
    <property type="term" value="F:metal ion binding"/>
    <property type="evidence" value="ECO:0007669"/>
    <property type="project" value="UniProtKB-KW"/>
</dbReference>
<dbReference type="InterPro" id="IPR051452">
    <property type="entry name" value="Diverse_Oxidoreductases"/>
</dbReference>
<dbReference type="OrthoDB" id="9806714at2"/>
<reference evidence="7 8" key="1">
    <citation type="submission" date="2018-07" db="EMBL/GenBank/DDBJ databases">
        <authorList>
            <person name="Quirk P.G."/>
            <person name="Krulwich T.A."/>
        </authorList>
    </citation>
    <scope>NUCLEOTIDE SEQUENCE [LARGE SCALE GENOMIC DNA]</scope>
    <source>
        <strain evidence="7 8">CC-BB4</strain>
    </source>
</reference>
<dbReference type="AlphaFoldDB" id="A0A345ZYE8"/>
<dbReference type="InterPro" id="IPR036884">
    <property type="entry name" value="2Fe-2S-bd_dom_sf"/>
</dbReference>
<dbReference type="PROSITE" id="PS51085">
    <property type="entry name" value="2FE2S_FER_2"/>
    <property type="match status" value="1"/>
</dbReference>
<evidence type="ECO:0000256" key="4">
    <source>
        <dbReference type="ARBA" id="ARBA00023004"/>
    </source>
</evidence>
<dbReference type="Gene3D" id="3.10.20.30">
    <property type="match status" value="1"/>
</dbReference>
<keyword evidence="1" id="KW-0001">2Fe-2S</keyword>
<accession>A0A345ZYE8</accession>
<dbReference type="Proteomes" id="UP000254889">
    <property type="component" value="Chromosome"/>
</dbReference>
<keyword evidence="5" id="KW-0411">Iron-sulfur</keyword>
<dbReference type="PANTHER" id="PTHR44379">
    <property type="entry name" value="OXIDOREDUCTASE WITH IRON-SULFUR SUBUNIT"/>
    <property type="match status" value="1"/>
</dbReference>
<feature type="domain" description="2Fe-2S ferredoxin-type" evidence="6">
    <location>
        <begin position="2"/>
        <end position="78"/>
    </location>
</feature>
<dbReference type="InterPro" id="IPR012675">
    <property type="entry name" value="Beta-grasp_dom_sf"/>
</dbReference>
<evidence type="ECO:0000313" key="8">
    <source>
        <dbReference type="Proteomes" id="UP000254889"/>
    </source>
</evidence>
<dbReference type="CDD" id="cd00207">
    <property type="entry name" value="fer2"/>
    <property type="match status" value="1"/>
</dbReference>